<dbReference type="PANTHER" id="PTHR12110:SF21">
    <property type="entry name" value="XYLOSE ISOMERASE-LIKE TIM BARREL DOMAIN-CONTAINING PROTEIN"/>
    <property type="match status" value="1"/>
</dbReference>
<gene>
    <name evidence="2" type="ORF">BWX89_01004</name>
</gene>
<dbReference type="EMBL" id="MWDQ01000083">
    <property type="protein sequence ID" value="OQB73375.1"/>
    <property type="molecule type" value="Genomic_DNA"/>
</dbReference>
<keyword evidence="2" id="KW-0413">Isomerase</keyword>
<dbReference type="InterPro" id="IPR036237">
    <property type="entry name" value="Xyl_isomerase-like_sf"/>
</dbReference>
<dbReference type="Pfam" id="PF01261">
    <property type="entry name" value="AP_endonuc_2"/>
    <property type="match status" value="1"/>
</dbReference>
<dbReference type="PANTHER" id="PTHR12110">
    <property type="entry name" value="HYDROXYPYRUVATE ISOMERASE"/>
    <property type="match status" value="1"/>
</dbReference>
<comment type="caution">
    <text evidence="2">The sequence shown here is derived from an EMBL/GenBank/DDBJ whole genome shotgun (WGS) entry which is preliminary data.</text>
</comment>
<name>A0A1V6C922_UNCT6</name>
<reference evidence="2" key="1">
    <citation type="submission" date="2017-02" db="EMBL/GenBank/DDBJ databases">
        <title>Delving into the versatile metabolic prowess of the omnipresent phylum Bacteroidetes.</title>
        <authorList>
            <person name="Nobu M.K."/>
            <person name="Mei R."/>
            <person name="Narihiro T."/>
            <person name="Kuroda K."/>
            <person name="Liu W.-T."/>
        </authorList>
    </citation>
    <scope>NUCLEOTIDE SEQUENCE</scope>
    <source>
        <strain evidence="2">ADurb.Bin131</strain>
    </source>
</reference>
<dbReference type="AlphaFoldDB" id="A0A1V6C922"/>
<dbReference type="InterPro" id="IPR050312">
    <property type="entry name" value="IolE/XylAMocC-like"/>
</dbReference>
<proteinExistence type="predicted"/>
<dbReference type="SUPFAM" id="SSF51658">
    <property type="entry name" value="Xylose isomerase-like"/>
    <property type="match status" value="1"/>
</dbReference>
<sequence>MKIGICNEVFQSWSIEKTIAFISKLGYDGLEIAPFTLADSVDEIPLSKREWIKQLSKENNIDIIGTHWLMVKPDGLSISSKDSDLRKKSSKYFEKLVKFTSDINGKIMVLGSPKQRSIGEGQTKEEVIEYFIEFIKGPLVQANDLGITICLEPLAKNETNFVNSVTDAISIIEKVNHPNLKLILDVKAMSDEKRPYDEIIYEGKKYLAHFHANDENLLGPGFGNVDFAPIISALKNIGYQGYLSVEVFDFSPGPEEIAEKSIRYLKKFL</sequence>
<protein>
    <submittedName>
        <fullName evidence="2">D-tagatose 3-epimerase</fullName>
        <ecNumber evidence="2">5.3.1.-</ecNumber>
    </submittedName>
</protein>
<evidence type="ECO:0000259" key="1">
    <source>
        <dbReference type="Pfam" id="PF01261"/>
    </source>
</evidence>
<evidence type="ECO:0000313" key="2">
    <source>
        <dbReference type="EMBL" id="OQB73375.1"/>
    </source>
</evidence>
<feature type="domain" description="Xylose isomerase-like TIM barrel" evidence="1">
    <location>
        <begin position="20"/>
        <end position="267"/>
    </location>
</feature>
<accession>A0A1V6C922</accession>
<dbReference type="Proteomes" id="UP000485562">
    <property type="component" value="Unassembled WGS sequence"/>
</dbReference>
<organism evidence="2">
    <name type="scientific">candidate division TA06 bacterium ADurb.Bin131</name>
    <dbReference type="NCBI Taxonomy" id="1852827"/>
    <lineage>
        <taxon>Bacteria</taxon>
        <taxon>Bacteria division TA06</taxon>
    </lineage>
</organism>
<dbReference type="EC" id="5.3.1.-" evidence="2"/>
<dbReference type="InterPro" id="IPR013022">
    <property type="entry name" value="Xyl_isomerase-like_TIM-brl"/>
</dbReference>
<dbReference type="GO" id="GO:0016853">
    <property type="term" value="F:isomerase activity"/>
    <property type="evidence" value="ECO:0007669"/>
    <property type="project" value="UniProtKB-KW"/>
</dbReference>
<dbReference type="Gene3D" id="3.20.20.150">
    <property type="entry name" value="Divalent-metal-dependent TIM barrel enzymes"/>
    <property type="match status" value="1"/>
</dbReference>